<feature type="transmembrane region" description="Helical" evidence="6">
    <location>
        <begin position="62"/>
        <end position="87"/>
    </location>
</feature>
<evidence type="ECO:0000313" key="8">
    <source>
        <dbReference type="Proteomes" id="UP001596337"/>
    </source>
</evidence>
<protein>
    <submittedName>
        <fullName evidence="7">APC family permease</fullName>
    </submittedName>
</protein>
<keyword evidence="5 6" id="KW-0472">Membrane</keyword>
<organism evidence="7 8">
    <name type="scientific">Haloechinothrix salitolerans</name>
    <dbReference type="NCBI Taxonomy" id="926830"/>
    <lineage>
        <taxon>Bacteria</taxon>
        <taxon>Bacillati</taxon>
        <taxon>Actinomycetota</taxon>
        <taxon>Actinomycetes</taxon>
        <taxon>Pseudonocardiales</taxon>
        <taxon>Pseudonocardiaceae</taxon>
        <taxon>Haloechinothrix</taxon>
    </lineage>
</organism>
<feature type="transmembrane region" description="Helical" evidence="6">
    <location>
        <begin position="142"/>
        <end position="162"/>
    </location>
</feature>
<keyword evidence="4 6" id="KW-1133">Transmembrane helix</keyword>
<dbReference type="RefSeq" id="WP_345394807.1">
    <property type="nucleotide sequence ID" value="NZ_BAABLA010000022.1"/>
</dbReference>
<sequence length="482" mass="49664">MTKNVDTPERSGTDGSPSRTLKKGAIGVVGGVIMAIAAISPLTTLGSNLAMSLVLGVGPATVFVIVIIMAVLLFFTAGYVVLGRYVVDSGAYSAYVAHGLGATAGSGIAVIATIGYNLAVVAFAGISGYFLDNAFEPLGLDLHWWIYSLLVLLLIGTLGYLGVGMASRVTSLICGLQVILLGAFVVAVLVNNPTGFRLDVFSPAGLTGGAFGLSIVFVLLSLASFETAAAYGEEMRDPHRAVPRATYLTLFLLSAVFIAGTWAVVAAADGDPGAVAQSDPGALIPTLFGAYLGEWAGTVLNMVIAVSIIGAAIAFHNLATRYMFSSARAGLLHAGLGRTHPRRKTPHIAVITQLLFTVAFLAPFVATGADPMLGLLPAIAGYNSLSMIVKMATCSISVVAASLRGRVTGSLYATRIAPALATLGLLTAGALIIVYYAEVTESDSAWINAMPLILIACAVYGGLRQRQLNHANRGPGADTASV</sequence>
<evidence type="ECO:0000256" key="3">
    <source>
        <dbReference type="ARBA" id="ARBA00022692"/>
    </source>
</evidence>
<dbReference type="InterPro" id="IPR050367">
    <property type="entry name" value="APC_superfamily"/>
</dbReference>
<dbReference type="Gene3D" id="1.20.1740.10">
    <property type="entry name" value="Amino acid/polyamine transporter I"/>
    <property type="match status" value="1"/>
</dbReference>
<evidence type="ECO:0000256" key="5">
    <source>
        <dbReference type="ARBA" id="ARBA00023136"/>
    </source>
</evidence>
<evidence type="ECO:0000256" key="1">
    <source>
        <dbReference type="ARBA" id="ARBA00004651"/>
    </source>
</evidence>
<dbReference type="Proteomes" id="UP001596337">
    <property type="component" value="Unassembled WGS sequence"/>
</dbReference>
<feature type="transmembrane region" description="Helical" evidence="6">
    <location>
        <begin position="169"/>
        <end position="190"/>
    </location>
</feature>
<keyword evidence="8" id="KW-1185">Reference proteome</keyword>
<feature type="transmembrane region" description="Helical" evidence="6">
    <location>
        <begin position="24"/>
        <end position="42"/>
    </location>
</feature>
<feature type="transmembrane region" description="Helical" evidence="6">
    <location>
        <begin position="348"/>
        <end position="365"/>
    </location>
</feature>
<evidence type="ECO:0000256" key="2">
    <source>
        <dbReference type="ARBA" id="ARBA00022475"/>
    </source>
</evidence>
<gene>
    <name evidence="7" type="ORF">ACFQGD_08535</name>
</gene>
<comment type="subcellular location">
    <subcellularLocation>
        <location evidence="1">Cell membrane</location>
        <topology evidence="1">Multi-pass membrane protein</topology>
    </subcellularLocation>
</comment>
<feature type="transmembrane region" description="Helical" evidence="6">
    <location>
        <begin position="443"/>
        <end position="463"/>
    </location>
</feature>
<feature type="transmembrane region" description="Helical" evidence="6">
    <location>
        <begin position="108"/>
        <end position="130"/>
    </location>
</feature>
<dbReference type="Pfam" id="PF13520">
    <property type="entry name" value="AA_permease_2"/>
    <property type="match status" value="1"/>
</dbReference>
<feature type="transmembrane region" description="Helical" evidence="6">
    <location>
        <begin position="416"/>
        <end position="437"/>
    </location>
</feature>
<feature type="transmembrane region" description="Helical" evidence="6">
    <location>
        <begin position="288"/>
        <end position="315"/>
    </location>
</feature>
<dbReference type="PANTHER" id="PTHR42770">
    <property type="entry name" value="AMINO ACID TRANSPORTER-RELATED"/>
    <property type="match status" value="1"/>
</dbReference>
<evidence type="ECO:0000256" key="4">
    <source>
        <dbReference type="ARBA" id="ARBA00022989"/>
    </source>
</evidence>
<dbReference type="PANTHER" id="PTHR42770:SF16">
    <property type="entry name" value="AMINO ACID PERMEASE"/>
    <property type="match status" value="1"/>
</dbReference>
<keyword evidence="2" id="KW-1003">Cell membrane</keyword>
<name>A0ABW2BZA8_9PSEU</name>
<reference evidence="8" key="1">
    <citation type="journal article" date="2019" name="Int. J. Syst. Evol. Microbiol.">
        <title>The Global Catalogue of Microorganisms (GCM) 10K type strain sequencing project: providing services to taxonomists for standard genome sequencing and annotation.</title>
        <authorList>
            <consortium name="The Broad Institute Genomics Platform"/>
            <consortium name="The Broad Institute Genome Sequencing Center for Infectious Disease"/>
            <person name="Wu L."/>
            <person name="Ma J."/>
        </authorList>
    </citation>
    <scope>NUCLEOTIDE SEQUENCE [LARGE SCALE GENOMIC DNA]</scope>
    <source>
        <strain evidence="8">KCTC 32255</strain>
    </source>
</reference>
<evidence type="ECO:0000256" key="6">
    <source>
        <dbReference type="SAM" id="Phobius"/>
    </source>
</evidence>
<proteinExistence type="predicted"/>
<comment type="caution">
    <text evidence="7">The sequence shown here is derived from an EMBL/GenBank/DDBJ whole genome shotgun (WGS) entry which is preliminary data.</text>
</comment>
<accession>A0ABW2BZA8</accession>
<dbReference type="EMBL" id="JBHSXX010000001">
    <property type="protein sequence ID" value="MFC6867194.1"/>
    <property type="molecule type" value="Genomic_DNA"/>
</dbReference>
<dbReference type="PIRSF" id="PIRSF006060">
    <property type="entry name" value="AA_transporter"/>
    <property type="match status" value="1"/>
</dbReference>
<feature type="transmembrane region" description="Helical" evidence="6">
    <location>
        <begin position="210"/>
        <end position="233"/>
    </location>
</feature>
<feature type="transmembrane region" description="Helical" evidence="6">
    <location>
        <begin position="245"/>
        <end position="268"/>
    </location>
</feature>
<dbReference type="InterPro" id="IPR002293">
    <property type="entry name" value="AA/rel_permease1"/>
</dbReference>
<keyword evidence="3 6" id="KW-0812">Transmembrane</keyword>
<feature type="transmembrane region" description="Helical" evidence="6">
    <location>
        <begin position="385"/>
        <end position="404"/>
    </location>
</feature>
<evidence type="ECO:0000313" key="7">
    <source>
        <dbReference type="EMBL" id="MFC6867194.1"/>
    </source>
</evidence>